<keyword evidence="3" id="KW-1185">Reference proteome</keyword>
<dbReference type="Gramene" id="OE9A043066T1">
    <property type="protein sequence ID" value="OE9A043066C1"/>
    <property type="gene ID" value="OE9A043066"/>
</dbReference>
<dbReference type="EMBL" id="CACTIH010007260">
    <property type="protein sequence ID" value="CAA3006375.1"/>
    <property type="molecule type" value="Genomic_DNA"/>
</dbReference>
<protein>
    <submittedName>
        <fullName evidence="2">Uncharacterized protein</fullName>
    </submittedName>
</protein>
<proteinExistence type="predicted"/>
<evidence type="ECO:0000313" key="3">
    <source>
        <dbReference type="Proteomes" id="UP000594638"/>
    </source>
</evidence>
<dbReference type="Proteomes" id="UP000594638">
    <property type="component" value="Unassembled WGS sequence"/>
</dbReference>
<evidence type="ECO:0000256" key="1">
    <source>
        <dbReference type="SAM" id="MobiDB-lite"/>
    </source>
</evidence>
<feature type="region of interest" description="Disordered" evidence="1">
    <location>
        <begin position="1"/>
        <end position="46"/>
    </location>
</feature>
<dbReference type="AlphaFoldDB" id="A0A8S0TKP1"/>
<name>A0A8S0TKP1_OLEEU</name>
<evidence type="ECO:0000313" key="2">
    <source>
        <dbReference type="EMBL" id="CAA3006375.1"/>
    </source>
</evidence>
<reference evidence="2 3" key="1">
    <citation type="submission" date="2019-12" db="EMBL/GenBank/DDBJ databases">
        <authorList>
            <person name="Alioto T."/>
            <person name="Alioto T."/>
            <person name="Gomez Garrido J."/>
        </authorList>
    </citation>
    <scope>NUCLEOTIDE SEQUENCE [LARGE SCALE GENOMIC DNA]</scope>
</reference>
<accession>A0A8S0TKP1</accession>
<comment type="caution">
    <text evidence="2">The sequence shown here is derived from an EMBL/GenBank/DDBJ whole genome shotgun (WGS) entry which is preliminary data.</text>
</comment>
<sequence length="101" mass="10466">MSGGGARRGPNPLLARRGITRARRAAQLPGKKIESHSRKRLHIRPPIATCGGVPGAAGPSAGAQVAARVAHLHAALARGQLRPLGTLARGTQRARVWPAPV</sequence>
<gene>
    <name evidence="2" type="ORF">OLEA9_A043066</name>
</gene>
<organism evidence="2 3">
    <name type="scientific">Olea europaea subsp. europaea</name>
    <dbReference type="NCBI Taxonomy" id="158383"/>
    <lineage>
        <taxon>Eukaryota</taxon>
        <taxon>Viridiplantae</taxon>
        <taxon>Streptophyta</taxon>
        <taxon>Embryophyta</taxon>
        <taxon>Tracheophyta</taxon>
        <taxon>Spermatophyta</taxon>
        <taxon>Magnoliopsida</taxon>
        <taxon>eudicotyledons</taxon>
        <taxon>Gunneridae</taxon>
        <taxon>Pentapetalae</taxon>
        <taxon>asterids</taxon>
        <taxon>lamiids</taxon>
        <taxon>Lamiales</taxon>
        <taxon>Oleaceae</taxon>
        <taxon>Oleeae</taxon>
        <taxon>Olea</taxon>
    </lineage>
</organism>